<feature type="signal peptide" evidence="1">
    <location>
        <begin position="1"/>
        <end position="32"/>
    </location>
</feature>
<dbReference type="Pfam" id="PF11412">
    <property type="entry name" value="DsbD_N"/>
    <property type="match status" value="1"/>
</dbReference>
<dbReference type="OrthoDB" id="9811036at2"/>
<organism evidence="3 4">
    <name type="scientific">Albimonas pacifica</name>
    <dbReference type="NCBI Taxonomy" id="1114924"/>
    <lineage>
        <taxon>Bacteria</taxon>
        <taxon>Pseudomonadati</taxon>
        <taxon>Pseudomonadota</taxon>
        <taxon>Alphaproteobacteria</taxon>
        <taxon>Rhodobacterales</taxon>
        <taxon>Paracoccaceae</taxon>
        <taxon>Albimonas</taxon>
    </lineage>
</organism>
<dbReference type="InterPro" id="IPR028250">
    <property type="entry name" value="DsbDN"/>
</dbReference>
<feature type="chain" id="PRO_5011722021" evidence="1">
    <location>
        <begin position="33"/>
        <end position="303"/>
    </location>
</feature>
<feature type="domain" description="Thiol:disulfide interchange protein DsbD N-terminal" evidence="2">
    <location>
        <begin position="72"/>
        <end position="178"/>
    </location>
</feature>
<sequence length="303" mass="31645">MNRSHRPLRRGLAALALAGLALALPSAQGAQAGGPARSLAIAWSAQEGAGPVGETARAQRSDLRLLAGWETEDGGRMAGLTIRLDDGWKTYWRVPGDAGIPPEFDWSGSENVASVEVLWPRPVAFDLFGMTTLGYKQEVTLPLKAVPVDPAKPMVLRLSLAYGVCADICMPEMAEVALPLGGAPNRGLAPIEAALAALPESPASTGARLAGCRLTGEGDARRLEASLRLPSPPRGPLLAVVEGPEPLWFEPAALTAAPDLGRDAMRLSARLDPASGAAWLDRTALRVTVLGADRAVAFEGCEG</sequence>
<dbReference type="EMBL" id="FOQH01000009">
    <property type="protein sequence ID" value="SFI74082.1"/>
    <property type="molecule type" value="Genomic_DNA"/>
</dbReference>
<evidence type="ECO:0000313" key="3">
    <source>
        <dbReference type="EMBL" id="SFI74082.1"/>
    </source>
</evidence>
<dbReference type="RefSeq" id="WP_092862342.1">
    <property type="nucleotide sequence ID" value="NZ_FOQH01000009.1"/>
</dbReference>
<dbReference type="Proteomes" id="UP000199377">
    <property type="component" value="Unassembled WGS sequence"/>
</dbReference>
<gene>
    <name evidence="3" type="ORF">SAMN05216258_10931</name>
</gene>
<protein>
    <submittedName>
        <fullName evidence="3">Thiol-disulfide interchange protein, contains DsbC and DsbD domains</fullName>
    </submittedName>
</protein>
<keyword evidence="4" id="KW-1185">Reference proteome</keyword>
<evidence type="ECO:0000313" key="4">
    <source>
        <dbReference type="Proteomes" id="UP000199377"/>
    </source>
</evidence>
<reference evidence="3 4" key="1">
    <citation type="submission" date="2016-10" db="EMBL/GenBank/DDBJ databases">
        <authorList>
            <person name="de Groot N.N."/>
        </authorList>
    </citation>
    <scope>NUCLEOTIDE SEQUENCE [LARGE SCALE GENOMIC DNA]</scope>
    <source>
        <strain evidence="3 4">CGMCC 1.11030</strain>
    </source>
</reference>
<name>A0A1I3KNK5_9RHOB</name>
<accession>A0A1I3KNK5</accession>
<keyword evidence="1" id="KW-0732">Signal</keyword>
<dbReference type="AlphaFoldDB" id="A0A1I3KNK5"/>
<evidence type="ECO:0000259" key="2">
    <source>
        <dbReference type="Pfam" id="PF11412"/>
    </source>
</evidence>
<evidence type="ECO:0000256" key="1">
    <source>
        <dbReference type="SAM" id="SignalP"/>
    </source>
</evidence>
<dbReference type="STRING" id="1114924.SAMN05216258_10931"/>
<proteinExistence type="predicted"/>